<dbReference type="Gene3D" id="3.30.110.10">
    <property type="entry name" value="Translation initiation factor 3 (IF-3), C-terminal domain"/>
    <property type="match status" value="1"/>
</dbReference>
<accession>A0A5J4Z8N6</accession>
<dbReference type="SUPFAM" id="SSF54364">
    <property type="entry name" value="Translation initiation factor IF3, N-terminal domain"/>
    <property type="match status" value="1"/>
</dbReference>
<dbReference type="InterPro" id="IPR036788">
    <property type="entry name" value="T_IF-3_C_sf"/>
</dbReference>
<keyword evidence="7" id="KW-1185">Reference proteome</keyword>
<sequence length="284" mass="31630">MFCGQRAHWLLWRLRARIRAYGIADVVAHRPTGAVAPRLDRGIAGIACQAPWEWTRPCGTRMSVLLDGIKMPKRALGSSLLARSGKTPGGSPSYRVNEEIPAHQTVRLVKLDGTTETMQAENALQAAKSEGLDLVEIAASADLPVCKLLKYDEFVSAERRKTKEVAKKARAASKQAAPKEIRLGPATEQHDFDIKMKKVIQFLEEGRRVRVFVQFRKGQGNLQESALNNLQKAGTLLESHGVIERMTTIEDQRKKDAECDRMGVPRKPVPMELFVKPSKSKPEK</sequence>
<evidence type="ECO:0000259" key="5">
    <source>
        <dbReference type="Pfam" id="PF05198"/>
    </source>
</evidence>
<dbReference type="SUPFAM" id="SSF55200">
    <property type="entry name" value="Translation initiation factor IF3, C-terminal domain"/>
    <property type="match status" value="1"/>
</dbReference>
<dbReference type="EMBL" id="VRMN01000001">
    <property type="protein sequence ID" value="KAA8499017.1"/>
    <property type="molecule type" value="Genomic_DNA"/>
</dbReference>
<dbReference type="Pfam" id="PF00707">
    <property type="entry name" value="IF3_C"/>
    <property type="match status" value="1"/>
</dbReference>
<dbReference type="InterPro" id="IPR001288">
    <property type="entry name" value="Translation_initiation_fac_3"/>
</dbReference>
<dbReference type="InterPro" id="IPR036787">
    <property type="entry name" value="T_IF-3_N_sf"/>
</dbReference>
<dbReference type="InterPro" id="IPR019815">
    <property type="entry name" value="Translation_initiation_fac_3_C"/>
</dbReference>
<dbReference type="GO" id="GO:0003743">
    <property type="term" value="F:translation initiation factor activity"/>
    <property type="evidence" value="ECO:0007669"/>
    <property type="project" value="UniProtKB-KW"/>
</dbReference>
<dbReference type="InterPro" id="IPR019814">
    <property type="entry name" value="Translation_initiation_fac_3_N"/>
</dbReference>
<protein>
    <submittedName>
        <fullName evidence="6">Translation initiation factor IF-3</fullName>
    </submittedName>
</protein>
<dbReference type="OMA" id="ERMTTIE"/>
<evidence type="ECO:0000313" key="6">
    <source>
        <dbReference type="EMBL" id="KAA8499017.1"/>
    </source>
</evidence>
<dbReference type="Gene3D" id="3.10.20.80">
    <property type="entry name" value="Translation initiation factor 3 (IF-3), N-terminal domain"/>
    <property type="match status" value="1"/>
</dbReference>
<dbReference type="Proteomes" id="UP000324585">
    <property type="component" value="Unassembled WGS sequence"/>
</dbReference>
<reference evidence="7" key="1">
    <citation type="journal article" date="2019" name="Nat. Commun.">
        <title>Expansion of phycobilisome linker gene families in mesophilic red algae.</title>
        <authorList>
            <person name="Lee J."/>
            <person name="Kim D."/>
            <person name="Bhattacharya D."/>
            <person name="Yoon H.S."/>
        </authorList>
    </citation>
    <scope>NUCLEOTIDE SEQUENCE [LARGE SCALE GENOMIC DNA]</scope>
    <source>
        <strain evidence="7">CCMP 1328</strain>
    </source>
</reference>
<name>A0A5J4Z8N6_PORPP</name>
<proteinExistence type="inferred from homology"/>
<dbReference type="PANTHER" id="PTHR10938">
    <property type="entry name" value="TRANSLATION INITIATION FACTOR IF-3"/>
    <property type="match status" value="1"/>
</dbReference>
<comment type="similarity">
    <text evidence="1">Belongs to the IF-3 family.</text>
</comment>
<dbReference type="AlphaFoldDB" id="A0A5J4Z8N6"/>
<organism evidence="6 7">
    <name type="scientific">Porphyridium purpureum</name>
    <name type="common">Red alga</name>
    <name type="synonym">Porphyridium cruentum</name>
    <dbReference type="NCBI Taxonomy" id="35688"/>
    <lineage>
        <taxon>Eukaryota</taxon>
        <taxon>Rhodophyta</taxon>
        <taxon>Bangiophyceae</taxon>
        <taxon>Porphyridiales</taxon>
        <taxon>Porphyridiaceae</taxon>
        <taxon>Porphyridium</taxon>
    </lineage>
</organism>
<dbReference type="Pfam" id="PF05198">
    <property type="entry name" value="IF3_N"/>
    <property type="match status" value="1"/>
</dbReference>
<evidence type="ECO:0000259" key="4">
    <source>
        <dbReference type="Pfam" id="PF00707"/>
    </source>
</evidence>
<gene>
    <name evidence="6" type="ORF">FVE85_6602</name>
</gene>
<feature type="domain" description="Translation initiation factor 3 N-terminal" evidence="5">
    <location>
        <begin position="96"/>
        <end position="164"/>
    </location>
</feature>
<dbReference type="PANTHER" id="PTHR10938:SF0">
    <property type="entry name" value="TRANSLATION INITIATION FACTOR IF-3, MITOCHONDRIAL"/>
    <property type="match status" value="1"/>
</dbReference>
<keyword evidence="3" id="KW-0648">Protein biosynthesis</keyword>
<dbReference type="GO" id="GO:0005737">
    <property type="term" value="C:cytoplasm"/>
    <property type="evidence" value="ECO:0007669"/>
    <property type="project" value="UniProtKB-ARBA"/>
</dbReference>
<comment type="caution">
    <text evidence="6">The sequence shown here is derived from an EMBL/GenBank/DDBJ whole genome shotgun (WGS) entry which is preliminary data.</text>
</comment>
<evidence type="ECO:0000256" key="2">
    <source>
        <dbReference type="ARBA" id="ARBA00022540"/>
    </source>
</evidence>
<dbReference type="OrthoDB" id="5666at2759"/>
<keyword evidence="2 6" id="KW-0396">Initiation factor</keyword>
<dbReference type="GO" id="GO:0032790">
    <property type="term" value="P:ribosome disassembly"/>
    <property type="evidence" value="ECO:0007669"/>
    <property type="project" value="TreeGrafter"/>
</dbReference>
<evidence type="ECO:0000313" key="7">
    <source>
        <dbReference type="Proteomes" id="UP000324585"/>
    </source>
</evidence>
<evidence type="ECO:0000256" key="1">
    <source>
        <dbReference type="ARBA" id="ARBA00005439"/>
    </source>
</evidence>
<evidence type="ECO:0000256" key="3">
    <source>
        <dbReference type="ARBA" id="ARBA00022917"/>
    </source>
</evidence>
<dbReference type="GO" id="GO:0043022">
    <property type="term" value="F:ribosome binding"/>
    <property type="evidence" value="ECO:0007669"/>
    <property type="project" value="TreeGrafter"/>
</dbReference>
<dbReference type="NCBIfam" id="TIGR00168">
    <property type="entry name" value="infC"/>
    <property type="match status" value="1"/>
</dbReference>
<feature type="domain" description="Translation initiation factor 3 C-terminal" evidence="4">
    <location>
        <begin position="179"/>
        <end position="252"/>
    </location>
</feature>